<dbReference type="AlphaFoldDB" id="A0AAV7I5B2"/>
<dbReference type="EMBL" id="JAHXZJ010002609">
    <property type="protein sequence ID" value="KAH0540984.1"/>
    <property type="molecule type" value="Genomic_DNA"/>
</dbReference>
<reference evidence="2 3" key="1">
    <citation type="journal article" date="2021" name="J. Hered.">
        <title>A chromosome-level genome assembly of the parasitoid wasp, Cotesia glomerata (Hymenoptera: Braconidae).</title>
        <authorList>
            <person name="Pinto B.J."/>
            <person name="Weis J.J."/>
            <person name="Gamble T."/>
            <person name="Ode P.J."/>
            <person name="Paul R."/>
            <person name="Zaspel J.M."/>
        </authorList>
    </citation>
    <scope>NUCLEOTIDE SEQUENCE [LARGE SCALE GENOMIC DNA]</scope>
    <source>
        <strain evidence="2">CgM1</strain>
    </source>
</reference>
<gene>
    <name evidence="2" type="ORF">KQX54_020731</name>
</gene>
<accession>A0AAV7I5B2</accession>
<protein>
    <submittedName>
        <fullName evidence="2">Uncharacterized protein</fullName>
    </submittedName>
</protein>
<keyword evidence="1" id="KW-1133">Transmembrane helix</keyword>
<evidence type="ECO:0000313" key="3">
    <source>
        <dbReference type="Proteomes" id="UP000826195"/>
    </source>
</evidence>
<sequence length="80" mass="8843">MLYAPASRVVFYESTSTYVILYLELTAAAVTKQYEDTRQTPSEDYAALCADADKDESLLFFMLIAIAIAIRFSITSISGS</sequence>
<evidence type="ECO:0000256" key="1">
    <source>
        <dbReference type="SAM" id="Phobius"/>
    </source>
</evidence>
<keyword evidence="3" id="KW-1185">Reference proteome</keyword>
<dbReference type="Proteomes" id="UP000826195">
    <property type="component" value="Unassembled WGS sequence"/>
</dbReference>
<keyword evidence="1" id="KW-0812">Transmembrane</keyword>
<name>A0AAV7I5B2_COTGL</name>
<organism evidence="2 3">
    <name type="scientific">Cotesia glomerata</name>
    <name type="common">Lepidopteran parasitic wasp</name>
    <name type="synonym">Apanteles glomeratus</name>
    <dbReference type="NCBI Taxonomy" id="32391"/>
    <lineage>
        <taxon>Eukaryota</taxon>
        <taxon>Metazoa</taxon>
        <taxon>Ecdysozoa</taxon>
        <taxon>Arthropoda</taxon>
        <taxon>Hexapoda</taxon>
        <taxon>Insecta</taxon>
        <taxon>Pterygota</taxon>
        <taxon>Neoptera</taxon>
        <taxon>Endopterygota</taxon>
        <taxon>Hymenoptera</taxon>
        <taxon>Apocrita</taxon>
        <taxon>Ichneumonoidea</taxon>
        <taxon>Braconidae</taxon>
        <taxon>Microgastrinae</taxon>
        <taxon>Cotesia</taxon>
    </lineage>
</organism>
<keyword evidence="1" id="KW-0472">Membrane</keyword>
<comment type="caution">
    <text evidence="2">The sequence shown here is derived from an EMBL/GenBank/DDBJ whole genome shotgun (WGS) entry which is preliminary data.</text>
</comment>
<feature type="transmembrane region" description="Helical" evidence="1">
    <location>
        <begin position="57"/>
        <end position="74"/>
    </location>
</feature>
<evidence type="ECO:0000313" key="2">
    <source>
        <dbReference type="EMBL" id="KAH0540984.1"/>
    </source>
</evidence>
<proteinExistence type="predicted"/>